<sequence>MPVLDLSKAARSQSSTNDGGLTVTQEMRDILKQPGFIKLAKGGQRLRNLYVDQSMHFQAARLSYFGLCCYVGQLDAVREQVENGRAPDLEGTETPYQFGYATLVVAGAQRVEPNPTTRHLDVLQYLLSRGLPVDVPDIAGLTALHHAVTSDSLQVALARTLLLAGANVDHQNRYGEVALFGAFQKNHVAGVDLLMEFGADLDVKEADGLTPRKSVLTFGPQVTAAVQKWVRKRSGEEAPRVEKRCDGCGKTDTPLKNCSSCHVARYCSVDCQRKAWSEHKKTCQPFSTPNTVTLKPFYQHGQSVIPTKELTNKFFGISEPTPDTHHRSAHIPKGLSSESKKIIIKVQMPYDLALNRPMPGAGPFFIYTKKRDFVCQVNRHDGPSEYDRLAKVIQTKGVGGAKAYFSAELRSKDELVVKISEVLAEQPF</sequence>
<dbReference type="Gene3D" id="1.25.40.20">
    <property type="entry name" value="Ankyrin repeat-containing domain"/>
    <property type="match status" value="1"/>
</dbReference>
<name>A0A9P3Q257_LYOSH</name>
<dbReference type="PANTHER" id="PTHR24171:SF9">
    <property type="entry name" value="ANKYRIN REPEAT DOMAIN-CONTAINING PROTEIN 39"/>
    <property type="match status" value="1"/>
</dbReference>
<dbReference type="PROSITE" id="PS50297">
    <property type="entry name" value="ANK_REP_REGION"/>
    <property type="match status" value="1"/>
</dbReference>
<keyword evidence="11" id="KW-1185">Reference proteome</keyword>
<dbReference type="PROSITE" id="PS50088">
    <property type="entry name" value="ANK_REPEAT"/>
    <property type="match status" value="2"/>
</dbReference>
<gene>
    <name evidence="10" type="ORF">LshimejAT787_2600560</name>
</gene>
<reference evidence="10" key="1">
    <citation type="submission" date="2022-07" db="EMBL/GenBank/DDBJ databases">
        <title>The genome of Lyophyllum shimeji provides insight into the initial evolution of ectomycorrhizal fungal genome.</title>
        <authorList>
            <person name="Kobayashi Y."/>
            <person name="Shibata T."/>
            <person name="Hirakawa H."/>
            <person name="Shigenobu S."/>
            <person name="Nishiyama T."/>
            <person name="Yamada A."/>
            <person name="Hasebe M."/>
            <person name="Kawaguchi M."/>
        </authorList>
    </citation>
    <scope>NUCLEOTIDE SEQUENCE</scope>
    <source>
        <strain evidence="10">AT787</strain>
    </source>
</reference>
<dbReference type="Gene3D" id="6.10.140.2220">
    <property type="match status" value="1"/>
</dbReference>
<evidence type="ECO:0000256" key="4">
    <source>
        <dbReference type="ARBA" id="ARBA00022833"/>
    </source>
</evidence>
<dbReference type="InterPro" id="IPR002110">
    <property type="entry name" value="Ankyrin_rpt"/>
</dbReference>
<dbReference type="SUPFAM" id="SSF144232">
    <property type="entry name" value="HIT/MYND zinc finger-like"/>
    <property type="match status" value="1"/>
</dbReference>
<dbReference type="Pfam" id="PF12796">
    <property type="entry name" value="Ank_2"/>
    <property type="match status" value="1"/>
</dbReference>
<keyword evidence="4" id="KW-0862">Zinc</keyword>
<evidence type="ECO:0000313" key="10">
    <source>
        <dbReference type="EMBL" id="GLB45723.1"/>
    </source>
</evidence>
<dbReference type="Pfam" id="PF01753">
    <property type="entry name" value="zf-MYND"/>
    <property type="match status" value="1"/>
</dbReference>
<dbReference type="PROSITE" id="PS01360">
    <property type="entry name" value="ZF_MYND_1"/>
    <property type="match status" value="1"/>
</dbReference>
<evidence type="ECO:0000256" key="3">
    <source>
        <dbReference type="ARBA" id="ARBA00022771"/>
    </source>
</evidence>
<feature type="repeat" description="ANK" evidence="6">
    <location>
        <begin position="139"/>
        <end position="173"/>
    </location>
</feature>
<keyword evidence="2" id="KW-0677">Repeat</keyword>
<evidence type="ECO:0000256" key="7">
    <source>
        <dbReference type="PROSITE-ProRule" id="PRU00134"/>
    </source>
</evidence>
<feature type="region of interest" description="Disordered" evidence="8">
    <location>
        <begin position="1"/>
        <end position="21"/>
    </location>
</feature>
<evidence type="ECO:0000256" key="8">
    <source>
        <dbReference type="SAM" id="MobiDB-lite"/>
    </source>
</evidence>
<evidence type="ECO:0000256" key="5">
    <source>
        <dbReference type="ARBA" id="ARBA00023043"/>
    </source>
</evidence>
<feature type="domain" description="MYND-type" evidence="9">
    <location>
        <begin position="245"/>
        <end position="283"/>
    </location>
</feature>
<dbReference type="EMBL" id="BRPK01000026">
    <property type="protein sequence ID" value="GLB45723.1"/>
    <property type="molecule type" value="Genomic_DNA"/>
</dbReference>
<keyword evidence="3 7" id="KW-0863">Zinc-finger</keyword>
<dbReference type="PROSITE" id="PS50865">
    <property type="entry name" value="ZF_MYND_2"/>
    <property type="match status" value="1"/>
</dbReference>
<evidence type="ECO:0000256" key="2">
    <source>
        <dbReference type="ARBA" id="ARBA00022737"/>
    </source>
</evidence>
<evidence type="ECO:0000256" key="6">
    <source>
        <dbReference type="PROSITE-ProRule" id="PRU00023"/>
    </source>
</evidence>
<evidence type="ECO:0000256" key="1">
    <source>
        <dbReference type="ARBA" id="ARBA00022723"/>
    </source>
</evidence>
<keyword evidence="1" id="KW-0479">Metal-binding</keyword>
<dbReference type="GO" id="GO:0008270">
    <property type="term" value="F:zinc ion binding"/>
    <property type="evidence" value="ECO:0007669"/>
    <property type="project" value="UniProtKB-KW"/>
</dbReference>
<dbReference type="OrthoDB" id="194358at2759"/>
<dbReference type="InterPro" id="IPR036770">
    <property type="entry name" value="Ankyrin_rpt-contain_sf"/>
</dbReference>
<dbReference type="PANTHER" id="PTHR24171">
    <property type="entry name" value="ANKYRIN REPEAT DOMAIN-CONTAINING PROTEIN 39-RELATED"/>
    <property type="match status" value="1"/>
</dbReference>
<dbReference type="SMART" id="SM00248">
    <property type="entry name" value="ANK"/>
    <property type="match status" value="3"/>
</dbReference>
<organism evidence="10 11">
    <name type="scientific">Lyophyllum shimeji</name>
    <name type="common">Hon-shimeji</name>
    <name type="synonym">Tricholoma shimeji</name>
    <dbReference type="NCBI Taxonomy" id="47721"/>
    <lineage>
        <taxon>Eukaryota</taxon>
        <taxon>Fungi</taxon>
        <taxon>Dikarya</taxon>
        <taxon>Basidiomycota</taxon>
        <taxon>Agaricomycotina</taxon>
        <taxon>Agaricomycetes</taxon>
        <taxon>Agaricomycetidae</taxon>
        <taxon>Agaricales</taxon>
        <taxon>Tricholomatineae</taxon>
        <taxon>Lyophyllaceae</taxon>
        <taxon>Lyophyllum</taxon>
    </lineage>
</organism>
<feature type="compositionally biased region" description="Polar residues" evidence="8">
    <location>
        <begin position="10"/>
        <end position="21"/>
    </location>
</feature>
<dbReference type="SUPFAM" id="SSF48403">
    <property type="entry name" value="Ankyrin repeat"/>
    <property type="match status" value="1"/>
</dbReference>
<dbReference type="Proteomes" id="UP001063166">
    <property type="component" value="Unassembled WGS sequence"/>
</dbReference>
<keyword evidence="5 6" id="KW-0040">ANK repeat</keyword>
<accession>A0A9P3Q257</accession>
<dbReference type="InterPro" id="IPR002893">
    <property type="entry name" value="Znf_MYND"/>
</dbReference>
<evidence type="ECO:0000259" key="9">
    <source>
        <dbReference type="PROSITE" id="PS50865"/>
    </source>
</evidence>
<proteinExistence type="predicted"/>
<evidence type="ECO:0000313" key="11">
    <source>
        <dbReference type="Proteomes" id="UP001063166"/>
    </source>
</evidence>
<dbReference type="AlphaFoldDB" id="A0A9P3Q257"/>
<feature type="repeat" description="ANK" evidence="6">
    <location>
        <begin position="174"/>
        <end position="206"/>
    </location>
</feature>
<comment type="caution">
    <text evidence="10">The sequence shown here is derived from an EMBL/GenBank/DDBJ whole genome shotgun (WGS) entry which is preliminary data.</text>
</comment>
<protein>
    <submittedName>
        <fullName evidence="10">Ankyrin repeats</fullName>
    </submittedName>
</protein>